<feature type="compositionally biased region" description="Polar residues" evidence="1">
    <location>
        <begin position="197"/>
        <end position="212"/>
    </location>
</feature>
<evidence type="ECO:0000256" key="1">
    <source>
        <dbReference type="SAM" id="MobiDB-lite"/>
    </source>
</evidence>
<organism evidence="2 3">
    <name type="scientific">Apodospora peruviana</name>
    <dbReference type="NCBI Taxonomy" id="516989"/>
    <lineage>
        <taxon>Eukaryota</taxon>
        <taxon>Fungi</taxon>
        <taxon>Dikarya</taxon>
        <taxon>Ascomycota</taxon>
        <taxon>Pezizomycotina</taxon>
        <taxon>Sordariomycetes</taxon>
        <taxon>Sordariomycetidae</taxon>
        <taxon>Sordariales</taxon>
        <taxon>Lasiosphaeriaceae</taxon>
        <taxon>Apodospora</taxon>
    </lineage>
</organism>
<feature type="region of interest" description="Disordered" evidence="1">
    <location>
        <begin position="73"/>
        <end position="239"/>
    </location>
</feature>
<reference evidence="2" key="1">
    <citation type="journal article" date="2023" name="Mol. Phylogenet. Evol.">
        <title>Genome-scale phylogeny and comparative genomics of the fungal order Sordariales.</title>
        <authorList>
            <person name="Hensen N."/>
            <person name="Bonometti L."/>
            <person name="Westerberg I."/>
            <person name="Brannstrom I.O."/>
            <person name="Guillou S."/>
            <person name="Cros-Aarteil S."/>
            <person name="Calhoun S."/>
            <person name="Haridas S."/>
            <person name="Kuo A."/>
            <person name="Mondo S."/>
            <person name="Pangilinan J."/>
            <person name="Riley R."/>
            <person name="LaButti K."/>
            <person name="Andreopoulos B."/>
            <person name="Lipzen A."/>
            <person name="Chen C."/>
            <person name="Yan M."/>
            <person name="Daum C."/>
            <person name="Ng V."/>
            <person name="Clum A."/>
            <person name="Steindorff A."/>
            <person name="Ohm R.A."/>
            <person name="Martin F."/>
            <person name="Silar P."/>
            <person name="Natvig D.O."/>
            <person name="Lalanne C."/>
            <person name="Gautier V."/>
            <person name="Ament-Velasquez S.L."/>
            <person name="Kruys A."/>
            <person name="Hutchinson M.I."/>
            <person name="Powell A.J."/>
            <person name="Barry K."/>
            <person name="Miller A.N."/>
            <person name="Grigoriev I.V."/>
            <person name="Debuchy R."/>
            <person name="Gladieux P."/>
            <person name="Hiltunen Thoren M."/>
            <person name="Johannesson H."/>
        </authorList>
    </citation>
    <scope>NUCLEOTIDE SEQUENCE</scope>
    <source>
        <strain evidence="2">CBS 118394</strain>
    </source>
</reference>
<sequence>RSDRLFQIDIIIDSRYSQSIKIHPHRILQLYLDITAEVLQLSPRCQHDITPPSQNRFHSVNTMDRFVIRIARHTAPRPPKTPIEDAEPAHRFGVPPSFAGQRSVPPPPPSRGPVPPPPPSRETTQSTYTPSAPPPLPPKAPESGSLPPLPPPSSRPPPILPARNTAQPLQPPPLPSSNAPPPPATITSSSQAATETPSSQNSTSNVITNVSTAADEPSHSPPVEVGAKKPKPDSEDINSEDINSIEAMSKRNAERLQLLSSQLEQQSIVTENFLSELKVSGDADAWVHVGKIELIRAIIEGNAELLDTLHELVQKQNDRLISALAAPSIADHSS</sequence>
<evidence type="ECO:0000313" key="2">
    <source>
        <dbReference type="EMBL" id="KAK3329025.1"/>
    </source>
</evidence>
<evidence type="ECO:0000313" key="3">
    <source>
        <dbReference type="Proteomes" id="UP001283341"/>
    </source>
</evidence>
<feature type="compositionally biased region" description="Pro residues" evidence="1">
    <location>
        <begin position="169"/>
        <end position="184"/>
    </location>
</feature>
<feature type="compositionally biased region" description="Low complexity" evidence="1">
    <location>
        <begin position="185"/>
        <end position="196"/>
    </location>
</feature>
<feature type="non-terminal residue" evidence="2">
    <location>
        <position position="1"/>
    </location>
</feature>
<name>A0AAE0IQ65_9PEZI</name>
<feature type="compositionally biased region" description="Pro residues" evidence="1">
    <location>
        <begin position="104"/>
        <end position="120"/>
    </location>
</feature>
<reference evidence="2" key="2">
    <citation type="submission" date="2023-06" db="EMBL/GenBank/DDBJ databases">
        <authorList>
            <consortium name="Lawrence Berkeley National Laboratory"/>
            <person name="Haridas S."/>
            <person name="Hensen N."/>
            <person name="Bonometti L."/>
            <person name="Westerberg I."/>
            <person name="Brannstrom I.O."/>
            <person name="Guillou S."/>
            <person name="Cros-Aarteil S."/>
            <person name="Calhoun S."/>
            <person name="Kuo A."/>
            <person name="Mondo S."/>
            <person name="Pangilinan J."/>
            <person name="Riley R."/>
            <person name="Labutti K."/>
            <person name="Andreopoulos B."/>
            <person name="Lipzen A."/>
            <person name="Chen C."/>
            <person name="Yanf M."/>
            <person name="Daum C."/>
            <person name="Ng V."/>
            <person name="Clum A."/>
            <person name="Steindorff A."/>
            <person name="Ohm R."/>
            <person name="Martin F."/>
            <person name="Silar P."/>
            <person name="Natvig D."/>
            <person name="Lalanne C."/>
            <person name="Gautier V."/>
            <person name="Ament-Velasquez S.L."/>
            <person name="Kruys A."/>
            <person name="Hutchinson M.I."/>
            <person name="Powell A.J."/>
            <person name="Barry K."/>
            <person name="Miller A.N."/>
            <person name="Grigoriev I.V."/>
            <person name="Debuchy R."/>
            <person name="Gladieux P."/>
            <person name="Thoren M.H."/>
            <person name="Johannesson H."/>
        </authorList>
    </citation>
    <scope>NUCLEOTIDE SEQUENCE</scope>
    <source>
        <strain evidence="2">CBS 118394</strain>
    </source>
</reference>
<accession>A0AAE0IQ65</accession>
<comment type="caution">
    <text evidence="2">The sequence shown here is derived from an EMBL/GenBank/DDBJ whole genome shotgun (WGS) entry which is preliminary data.</text>
</comment>
<dbReference type="PRINTS" id="PR01217">
    <property type="entry name" value="PRICHEXTENSN"/>
</dbReference>
<feature type="compositionally biased region" description="Pro residues" evidence="1">
    <location>
        <begin position="147"/>
        <end position="160"/>
    </location>
</feature>
<protein>
    <submittedName>
        <fullName evidence="2">Uncharacterized protein</fullName>
    </submittedName>
</protein>
<gene>
    <name evidence="2" type="ORF">B0H66DRAFT_609658</name>
</gene>
<feature type="compositionally biased region" description="Pro residues" evidence="1">
    <location>
        <begin position="131"/>
        <end position="140"/>
    </location>
</feature>
<keyword evidence="3" id="KW-1185">Reference proteome</keyword>
<dbReference type="EMBL" id="JAUEDM010000001">
    <property type="protein sequence ID" value="KAK3329025.1"/>
    <property type="molecule type" value="Genomic_DNA"/>
</dbReference>
<proteinExistence type="predicted"/>
<dbReference type="Proteomes" id="UP001283341">
    <property type="component" value="Unassembled WGS sequence"/>
</dbReference>
<dbReference type="AlphaFoldDB" id="A0AAE0IQ65"/>